<sequence length="484" mass="50685">MDPLVREYLLAMTVALAVTLLLGGPIRALAVRFGLVPAIRDRDMHKTPIPRMGGLAMFAGLAAALIVAEHFPMLERNVYHTTNTVQALLWGAFLVVVLGVVDDKYELDPLTKLAGQIFAASVMVVKGIQISWLVIPGMGIVAVDPTLSIVLSVFLVLLLMNAVNFVDGLDGLAAGITCIAGLASFAYCYRLAISYKLTGATAPALIAIVTVGVCLGFLAHNWDPARLFMGDTGSMLLGMLLAATSITVMGGIDPYQLGQYVQLPVNQTVTVHKLVPVYLPLIMPVSVTLLPIADMVMAVVRRTRAGMSPLAADKGHLHHRMLQIGHSKRRAVLIMYFWAALVAFVTVLFAVTPSRQPVVYGAIAMTLVGLLMLLGPRLGDHRERLRAKARLRRGAPAAPARHRAQAGPGAAGPMTAPGAGHAAGPAGPAGAAPAPATANGVQIAANGVQVSAAAPGASETAVIPAIAKSPDDAEGARRPRSLSR</sequence>
<evidence type="ECO:0000256" key="5">
    <source>
        <dbReference type="ARBA" id="ARBA00022989"/>
    </source>
</evidence>
<comment type="caution">
    <text evidence="9">The sequence shown here is derived from an EMBL/GenBank/DDBJ whole genome shotgun (WGS) entry which is preliminary data.</text>
</comment>
<keyword evidence="6 8" id="KW-0472">Membrane</keyword>
<keyword evidence="5 8" id="KW-1133">Transmembrane helix</keyword>
<accession>A0ABP5HA53</accession>
<name>A0ABP5HA53_9ACTN</name>
<evidence type="ECO:0000256" key="7">
    <source>
        <dbReference type="SAM" id="MobiDB-lite"/>
    </source>
</evidence>
<dbReference type="Proteomes" id="UP001500751">
    <property type="component" value="Unassembled WGS sequence"/>
</dbReference>
<evidence type="ECO:0000256" key="4">
    <source>
        <dbReference type="ARBA" id="ARBA00022692"/>
    </source>
</evidence>
<feature type="transmembrane region" description="Helical" evidence="8">
    <location>
        <begin position="147"/>
        <end position="165"/>
    </location>
</feature>
<evidence type="ECO:0000256" key="1">
    <source>
        <dbReference type="ARBA" id="ARBA00004651"/>
    </source>
</evidence>
<comment type="subcellular location">
    <subcellularLocation>
        <location evidence="1">Cell membrane</location>
        <topology evidence="1">Multi-pass membrane protein</topology>
    </subcellularLocation>
</comment>
<keyword evidence="2" id="KW-1003">Cell membrane</keyword>
<reference evidence="10" key="1">
    <citation type="journal article" date="2019" name="Int. J. Syst. Evol. Microbiol.">
        <title>The Global Catalogue of Microorganisms (GCM) 10K type strain sequencing project: providing services to taxonomists for standard genome sequencing and annotation.</title>
        <authorList>
            <consortium name="The Broad Institute Genomics Platform"/>
            <consortium name="The Broad Institute Genome Sequencing Center for Infectious Disease"/>
            <person name="Wu L."/>
            <person name="Ma J."/>
        </authorList>
    </citation>
    <scope>NUCLEOTIDE SEQUENCE [LARGE SCALE GENOMIC DNA]</scope>
    <source>
        <strain evidence="10">JCM 16014</strain>
    </source>
</reference>
<feature type="transmembrane region" description="Helical" evidence="8">
    <location>
        <begin position="83"/>
        <end position="101"/>
    </location>
</feature>
<feature type="transmembrane region" description="Helical" evidence="8">
    <location>
        <begin position="234"/>
        <end position="257"/>
    </location>
</feature>
<gene>
    <name evidence="9" type="ORF">GCM10009839_93220</name>
</gene>
<evidence type="ECO:0000256" key="2">
    <source>
        <dbReference type="ARBA" id="ARBA00022475"/>
    </source>
</evidence>
<keyword evidence="3" id="KW-0808">Transferase</keyword>
<evidence type="ECO:0000313" key="9">
    <source>
        <dbReference type="EMBL" id="GAA2066767.1"/>
    </source>
</evidence>
<evidence type="ECO:0000313" key="10">
    <source>
        <dbReference type="Proteomes" id="UP001500751"/>
    </source>
</evidence>
<feature type="transmembrane region" description="Helical" evidence="8">
    <location>
        <begin position="52"/>
        <end position="71"/>
    </location>
</feature>
<dbReference type="PANTHER" id="PTHR22926">
    <property type="entry name" value="PHOSPHO-N-ACETYLMURAMOYL-PENTAPEPTIDE-TRANSFERASE"/>
    <property type="match status" value="1"/>
</dbReference>
<dbReference type="PANTHER" id="PTHR22926:SF3">
    <property type="entry name" value="UNDECAPRENYL-PHOSPHATE ALPHA-N-ACETYLGLUCOSAMINYL 1-PHOSPHATE TRANSFERASE"/>
    <property type="match status" value="1"/>
</dbReference>
<evidence type="ECO:0000256" key="6">
    <source>
        <dbReference type="ARBA" id="ARBA00023136"/>
    </source>
</evidence>
<proteinExistence type="predicted"/>
<keyword evidence="10" id="KW-1185">Reference proteome</keyword>
<feature type="transmembrane region" description="Helical" evidence="8">
    <location>
        <begin position="331"/>
        <end position="352"/>
    </location>
</feature>
<feature type="compositionally biased region" description="Low complexity" evidence="7">
    <location>
        <begin position="394"/>
        <end position="436"/>
    </location>
</feature>
<feature type="transmembrane region" description="Helical" evidence="8">
    <location>
        <begin position="358"/>
        <end position="378"/>
    </location>
</feature>
<keyword evidence="4 8" id="KW-0812">Transmembrane</keyword>
<organism evidence="9 10">
    <name type="scientific">Catenulispora yoronensis</name>
    <dbReference type="NCBI Taxonomy" id="450799"/>
    <lineage>
        <taxon>Bacteria</taxon>
        <taxon>Bacillati</taxon>
        <taxon>Actinomycetota</taxon>
        <taxon>Actinomycetes</taxon>
        <taxon>Catenulisporales</taxon>
        <taxon>Catenulisporaceae</taxon>
        <taxon>Catenulispora</taxon>
    </lineage>
</organism>
<dbReference type="RefSeq" id="WP_344672212.1">
    <property type="nucleotide sequence ID" value="NZ_BAAAQN010000114.1"/>
</dbReference>
<feature type="transmembrane region" description="Helical" evidence="8">
    <location>
        <begin position="12"/>
        <end position="31"/>
    </location>
</feature>
<dbReference type="Pfam" id="PF00953">
    <property type="entry name" value="Glycos_transf_4"/>
    <property type="match status" value="1"/>
</dbReference>
<feature type="transmembrane region" description="Helical" evidence="8">
    <location>
        <begin position="113"/>
        <end position="135"/>
    </location>
</feature>
<feature type="transmembrane region" description="Helical" evidence="8">
    <location>
        <begin position="277"/>
        <end position="300"/>
    </location>
</feature>
<protein>
    <submittedName>
        <fullName evidence="9">MraY family glycosyltransferase</fullName>
    </submittedName>
</protein>
<feature type="transmembrane region" description="Helical" evidence="8">
    <location>
        <begin position="172"/>
        <end position="192"/>
    </location>
</feature>
<dbReference type="InterPro" id="IPR000715">
    <property type="entry name" value="Glycosyl_transferase_4"/>
</dbReference>
<evidence type="ECO:0000256" key="8">
    <source>
        <dbReference type="SAM" id="Phobius"/>
    </source>
</evidence>
<feature type="region of interest" description="Disordered" evidence="7">
    <location>
        <begin position="462"/>
        <end position="484"/>
    </location>
</feature>
<evidence type="ECO:0000256" key="3">
    <source>
        <dbReference type="ARBA" id="ARBA00022679"/>
    </source>
</evidence>
<dbReference type="EMBL" id="BAAAQN010000114">
    <property type="protein sequence ID" value="GAA2066767.1"/>
    <property type="molecule type" value="Genomic_DNA"/>
</dbReference>
<feature type="transmembrane region" description="Helical" evidence="8">
    <location>
        <begin position="204"/>
        <end position="222"/>
    </location>
</feature>
<feature type="region of interest" description="Disordered" evidence="7">
    <location>
        <begin position="390"/>
        <end position="436"/>
    </location>
</feature>
<dbReference type="CDD" id="cd06853">
    <property type="entry name" value="GT_WecA_like"/>
    <property type="match status" value="1"/>
</dbReference>